<keyword evidence="2" id="KW-0963">Cytoplasm</keyword>
<dbReference type="InterPro" id="IPR000719">
    <property type="entry name" value="Prot_kinase_dom"/>
</dbReference>
<proteinExistence type="predicted"/>
<dbReference type="SUPFAM" id="SSF56112">
    <property type="entry name" value="Protein kinase-like (PK-like)"/>
    <property type="match status" value="1"/>
</dbReference>
<evidence type="ECO:0000259" key="5">
    <source>
        <dbReference type="PROSITE" id="PS50011"/>
    </source>
</evidence>
<dbReference type="PANTHER" id="PTHR13902">
    <property type="entry name" value="SERINE/THREONINE-PROTEIN KINASE WNK WITH NO LYSINE -RELATED"/>
    <property type="match status" value="1"/>
</dbReference>
<dbReference type="EMBL" id="BDGG01000020">
    <property type="protein sequence ID" value="GAV09101.1"/>
    <property type="molecule type" value="Genomic_DNA"/>
</dbReference>
<reference evidence="6 7" key="1">
    <citation type="journal article" date="2016" name="Nat. Commun.">
        <title>Extremotolerant tardigrade genome and improved radiotolerance of human cultured cells by tardigrade-unique protein.</title>
        <authorList>
            <person name="Hashimoto T."/>
            <person name="Horikawa D.D."/>
            <person name="Saito Y."/>
            <person name="Kuwahara H."/>
            <person name="Kozuka-Hata H."/>
            <person name="Shin-I T."/>
            <person name="Minakuchi Y."/>
            <person name="Ohishi K."/>
            <person name="Motoyama A."/>
            <person name="Aizu T."/>
            <person name="Enomoto A."/>
            <person name="Kondo K."/>
            <person name="Tanaka S."/>
            <person name="Hara Y."/>
            <person name="Koshikawa S."/>
            <person name="Sagara H."/>
            <person name="Miura T."/>
            <person name="Yokobori S."/>
            <person name="Miyagawa K."/>
            <person name="Suzuki Y."/>
            <person name="Kubo T."/>
            <person name="Oyama M."/>
            <person name="Kohara Y."/>
            <person name="Fujiyama A."/>
            <person name="Arakawa K."/>
            <person name="Katayama T."/>
            <person name="Toyoda A."/>
            <person name="Kunieda T."/>
        </authorList>
    </citation>
    <scope>NUCLEOTIDE SEQUENCE [LARGE SCALE GENOMIC DNA]</scope>
    <source>
        <strain evidence="6 7">YOKOZUNA-1</strain>
    </source>
</reference>
<protein>
    <recommendedName>
        <fullName evidence="5">Protein kinase domain-containing protein</fullName>
    </recommendedName>
</protein>
<dbReference type="Proteomes" id="UP000186922">
    <property type="component" value="Unassembled WGS sequence"/>
</dbReference>
<feature type="compositionally biased region" description="Low complexity" evidence="4">
    <location>
        <begin position="84"/>
        <end position="102"/>
    </location>
</feature>
<dbReference type="GO" id="GO:0005524">
    <property type="term" value="F:ATP binding"/>
    <property type="evidence" value="ECO:0007669"/>
    <property type="project" value="InterPro"/>
</dbReference>
<feature type="domain" description="Protein kinase" evidence="5">
    <location>
        <begin position="141"/>
        <end position="474"/>
    </location>
</feature>
<dbReference type="FunFam" id="3.30.200.20:FF:000098">
    <property type="entry name" value="Nuclear receptor-binding protein 1"/>
    <property type="match status" value="1"/>
</dbReference>
<dbReference type="GO" id="GO:0004672">
    <property type="term" value="F:protein kinase activity"/>
    <property type="evidence" value="ECO:0007669"/>
    <property type="project" value="InterPro"/>
</dbReference>
<name>A0A1D1W6T6_RAMVA</name>
<keyword evidence="7" id="KW-1185">Reference proteome</keyword>
<feature type="region of interest" description="Disordered" evidence="4">
    <location>
        <begin position="397"/>
        <end position="420"/>
    </location>
</feature>
<dbReference type="PROSITE" id="PS50011">
    <property type="entry name" value="PROTEIN_KINASE_DOM"/>
    <property type="match status" value="1"/>
</dbReference>
<dbReference type="Gene3D" id="3.30.200.20">
    <property type="entry name" value="Phosphorylase Kinase, domain 1"/>
    <property type="match status" value="1"/>
</dbReference>
<comment type="caution">
    <text evidence="6">The sequence shown here is derived from an EMBL/GenBank/DDBJ whole genome shotgun (WGS) entry which is preliminary data.</text>
</comment>
<evidence type="ECO:0000256" key="3">
    <source>
        <dbReference type="ARBA" id="ARBA00022553"/>
    </source>
</evidence>
<sequence length="790" mass="86712">MEQLPDLVRDNTIRPNIVQSTEQGNNASTSVRTDAPPGFAVFSSIPTTLIRRSSQSIHPASIAANAEASDQKSTAPHGEKSEPAATISSSVAAASASTLNSTKDAPKEPAHEEDDESDEEKTGGKHKVVEVSPCARYHKRRERVLQREVPGIDAAFLAMDTEEGKEVVWNEVQFSEKKNFKEKEEQIHQIFDNLINVHHASILKFHRWWTDLENNPEKPRVIFITEHISSGSLNHFIKTSKHSKTSAVNGNAVHMPEKSWKRWSRQILTALHYLHSAKPPIVHGNLNLDTVFLQHNGLTKIGCVAPDTIHQHVRTCREHVNVRNIHFVAPEYAYETTLTPAADIYSFGILTLEMLVYGIPTVLAKEKENRIAESTSTTPHNNGTHTNGVHHLNGTPLSAGTATSAVTSSSSESTVSTTTTQPVATPLYPLSRESVLTVLETLDEGPVKEMIRDCLGINAAQRPSAHSLLFHPAFFEVPPLKQIAAFAFVDYFSADHLDNWNDLAVSFGKDTSNDAIIAEVPSKQQVFRVSQLQNVDLDKYLEDIRQGVHPLTAFGLDSPTTSLLTTPAQSTRDEGESYGLADDFDEDLINEVETRLIMSCMCTVHSKHDCPVASLELILRMEDKMNRHLMCDFDEENDSAQSLTEELFDYGLINDRDQEKIRRAIEDVLVSVHKRKEEVPRPTQPPVNGVATTALEDVPLNDTTAALDQGLETLLSADPNIPVSGMSAGEGQWDIIIRSPVFNFHTASSNLPNGLNTIAVGPSTSALSVGSSTVVVDAKEAVTSDNGSVS</sequence>
<feature type="region of interest" description="Disordered" evidence="4">
    <location>
        <begin position="1"/>
        <end position="39"/>
    </location>
</feature>
<dbReference type="InterPro" id="IPR050588">
    <property type="entry name" value="WNK_Ser-Thr_kinase"/>
</dbReference>
<feature type="region of interest" description="Disordered" evidence="4">
    <location>
        <begin position="62"/>
        <end position="127"/>
    </location>
</feature>
<dbReference type="AlphaFoldDB" id="A0A1D1W6T6"/>
<evidence type="ECO:0000313" key="6">
    <source>
        <dbReference type="EMBL" id="GAV09101.1"/>
    </source>
</evidence>
<dbReference type="OrthoDB" id="1034557at2759"/>
<keyword evidence="3" id="KW-0597">Phosphoprotein</keyword>
<feature type="compositionally biased region" description="Polar residues" evidence="4">
    <location>
        <begin position="13"/>
        <end position="32"/>
    </location>
</feature>
<gene>
    <name evidence="6" type="primary">RvY_18698-1</name>
    <name evidence="6" type="synonym">RvY_18698.1</name>
    <name evidence="6" type="ORF">RvY_18698</name>
</gene>
<dbReference type="GO" id="GO:0005737">
    <property type="term" value="C:cytoplasm"/>
    <property type="evidence" value="ECO:0007669"/>
    <property type="project" value="UniProtKB-SubCell"/>
</dbReference>
<evidence type="ECO:0000256" key="1">
    <source>
        <dbReference type="ARBA" id="ARBA00004496"/>
    </source>
</evidence>
<dbReference type="Gene3D" id="1.10.510.10">
    <property type="entry name" value="Transferase(Phosphotransferase) domain 1"/>
    <property type="match status" value="1"/>
</dbReference>
<dbReference type="SMART" id="SM00220">
    <property type="entry name" value="S_TKc"/>
    <property type="match status" value="1"/>
</dbReference>
<comment type="subcellular location">
    <subcellularLocation>
        <location evidence="1">Cytoplasm</location>
    </subcellularLocation>
</comment>
<dbReference type="InterPro" id="IPR011009">
    <property type="entry name" value="Kinase-like_dom_sf"/>
</dbReference>
<organism evidence="6 7">
    <name type="scientific">Ramazzottius varieornatus</name>
    <name type="common">Water bear</name>
    <name type="synonym">Tardigrade</name>
    <dbReference type="NCBI Taxonomy" id="947166"/>
    <lineage>
        <taxon>Eukaryota</taxon>
        <taxon>Metazoa</taxon>
        <taxon>Ecdysozoa</taxon>
        <taxon>Tardigrada</taxon>
        <taxon>Eutardigrada</taxon>
        <taxon>Parachela</taxon>
        <taxon>Hypsibioidea</taxon>
        <taxon>Ramazzottiidae</taxon>
        <taxon>Ramazzottius</taxon>
    </lineage>
</organism>
<evidence type="ECO:0000256" key="2">
    <source>
        <dbReference type="ARBA" id="ARBA00022490"/>
    </source>
</evidence>
<evidence type="ECO:0000256" key="4">
    <source>
        <dbReference type="SAM" id="MobiDB-lite"/>
    </source>
</evidence>
<evidence type="ECO:0000313" key="7">
    <source>
        <dbReference type="Proteomes" id="UP000186922"/>
    </source>
</evidence>
<accession>A0A1D1W6T6</accession>
<dbReference type="STRING" id="947166.A0A1D1W6T6"/>
<dbReference type="Pfam" id="PF00069">
    <property type="entry name" value="Pkinase"/>
    <property type="match status" value="1"/>
</dbReference>